<evidence type="ECO:0000313" key="2">
    <source>
        <dbReference type="Proteomes" id="UP000297891"/>
    </source>
</evidence>
<dbReference type="SUPFAM" id="SSF52402">
    <property type="entry name" value="Adenine nucleotide alpha hydrolases-like"/>
    <property type="match status" value="1"/>
</dbReference>
<dbReference type="OrthoDB" id="332165at2"/>
<keyword evidence="2" id="KW-1185">Reference proteome</keyword>
<accession>A0A2M9Y4V2</accession>
<dbReference type="InterPro" id="IPR014729">
    <property type="entry name" value="Rossmann-like_a/b/a_fold"/>
</dbReference>
<dbReference type="AlphaFoldDB" id="A0A2M9Y4V2"/>
<dbReference type="EMBL" id="RQFP01000001">
    <property type="protein sequence ID" value="TGK96625.1"/>
    <property type="molecule type" value="Genomic_DNA"/>
</dbReference>
<dbReference type="Proteomes" id="UP000297891">
    <property type="component" value="Unassembled WGS sequence"/>
</dbReference>
<name>A0A2M9Y4V2_9LEPT</name>
<proteinExistence type="predicted"/>
<evidence type="ECO:0000313" key="1">
    <source>
        <dbReference type="EMBL" id="TGK96625.1"/>
    </source>
</evidence>
<protein>
    <submittedName>
        <fullName evidence="1">Arginosuccinate synthase</fullName>
    </submittedName>
</protein>
<organism evidence="1 2">
    <name type="scientific">Leptospira brenneri</name>
    <dbReference type="NCBI Taxonomy" id="2023182"/>
    <lineage>
        <taxon>Bacteria</taxon>
        <taxon>Pseudomonadati</taxon>
        <taxon>Spirochaetota</taxon>
        <taxon>Spirochaetia</taxon>
        <taxon>Leptospirales</taxon>
        <taxon>Leptospiraceae</taxon>
        <taxon>Leptospira</taxon>
    </lineage>
</organism>
<sequence length="107" mass="12631">MIPEIPAPIAKIFEMALARMGTKLPKLWAENKTQFLISYSGGKDSSILVLFWKYLMDRYQIQTPKLFYLSHGIRSIEQEEKELFQFLESMNFPFLFVKKKSQIYLSN</sequence>
<dbReference type="Gene3D" id="3.40.50.620">
    <property type="entry name" value="HUPs"/>
    <property type="match status" value="1"/>
</dbReference>
<comment type="caution">
    <text evidence="1">The sequence shown here is derived from an EMBL/GenBank/DDBJ whole genome shotgun (WGS) entry which is preliminary data.</text>
</comment>
<gene>
    <name evidence="1" type="ORF">EHQ30_08515</name>
</gene>
<dbReference type="RefSeq" id="WP_100789800.1">
    <property type="nucleotide sequence ID" value="NZ_NPDQ01000002.1"/>
</dbReference>
<reference evidence="1" key="1">
    <citation type="journal article" date="2019" name="PLoS Negl. Trop. Dis.">
        <title>Revisiting the worldwide diversity of Leptospira species in the environment.</title>
        <authorList>
            <person name="Vincent A.T."/>
            <person name="Schiettekatte O."/>
            <person name="Bourhy P."/>
            <person name="Veyrier F.J."/>
            <person name="Picardeau M."/>
        </authorList>
    </citation>
    <scope>NUCLEOTIDE SEQUENCE [LARGE SCALE GENOMIC DNA]</scope>
    <source>
        <strain evidence="1">201800277</strain>
    </source>
</reference>